<evidence type="ECO:0000256" key="1">
    <source>
        <dbReference type="SAM" id="Phobius"/>
    </source>
</evidence>
<feature type="transmembrane region" description="Helical" evidence="1">
    <location>
        <begin position="34"/>
        <end position="53"/>
    </location>
</feature>
<dbReference type="AlphaFoldDB" id="A0A6J6G6S3"/>
<name>A0A6J6G6S3_9ZZZZ</name>
<keyword evidence="1" id="KW-0812">Transmembrane</keyword>
<keyword evidence="1" id="KW-0472">Membrane</keyword>
<accession>A0A6J6G6S3</accession>
<sequence length="89" mass="10000">MKSRGKSLIVALFALLIFSALIRSGASRISITQLVLAFLSGSFAVFLFVKGVFTKKANKRYERKPLTAWNALDAKLDPTDEMNRVEYEE</sequence>
<gene>
    <name evidence="2" type="ORF">UFOPK1791_00643</name>
</gene>
<dbReference type="EMBL" id="CAEZUF010000051">
    <property type="protein sequence ID" value="CAB4592488.1"/>
    <property type="molecule type" value="Genomic_DNA"/>
</dbReference>
<keyword evidence="1" id="KW-1133">Transmembrane helix</keyword>
<reference evidence="2" key="1">
    <citation type="submission" date="2020-05" db="EMBL/GenBank/DDBJ databases">
        <authorList>
            <person name="Chiriac C."/>
            <person name="Salcher M."/>
            <person name="Ghai R."/>
            <person name="Kavagutti S V."/>
        </authorList>
    </citation>
    <scope>NUCLEOTIDE SEQUENCE</scope>
</reference>
<evidence type="ECO:0000313" key="2">
    <source>
        <dbReference type="EMBL" id="CAB4592488.1"/>
    </source>
</evidence>
<protein>
    <submittedName>
        <fullName evidence="2">Unannotated protein</fullName>
    </submittedName>
</protein>
<organism evidence="2">
    <name type="scientific">freshwater metagenome</name>
    <dbReference type="NCBI Taxonomy" id="449393"/>
    <lineage>
        <taxon>unclassified sequences</taxon>
        <taxon>metagenomes</taxon>
        <taxon>ecological metagenomes</taxon>
    </lineage>
</organism>
<proteinExistence type="predicted"/>